<proteinExistence type="predicted"/>
<sequence length="34" mass="3904">MLTSVHIIAPVIRGCAVTYFIYWLSKHNKKQATL</sequence>
<evidence type="ECO:0000313" key="2">
    <source>
        <dbReference type="EMBL" id="TLP89568.1"/>
    </source>
</evidence>
<dbReference type="NCBIfam" id="NF033608">
    <property type="entry name" value="type_I_tox_Fst"/>
    <property type="match status" value="1"/>
</dbReference>
<accession>A0A5R9B0X3</accession>
<keyword evidence="1" id="KW-0812">Transmembrane</keyword>
<evidence type="ECO:0000313" key="3">
    <source>
        <dbReference type="Proteomes" id="UP000307747"/>
    </source>
</evidence>
<reference evidence="2 3" key="1">
    <citation type="submission" date="2019-05" db="EMBL/GenBank/DDBJ databases">
        <title>The metagenome of a microbial culture collection derived from dairy environment covers the genomic content of the human microbiome.</title>
        <authorList>
            <person name="Roder T."/>
            <person name="Wuthrich D."/>
            <person name="Sattari Z."/>
            <person name="Von Ah U."/>
            <person name="Bar C."/>
            <person name="Ronchi F."/>
            <person name="Macpherson A.J."/>
            <person name="Ganal-Vonarburg S.C."/>
            <person name="Bruggmann R."/>
            <person name="Vergeres G."/>
        </authorList>
    </citation>
    <scope>NUCLEOTIDE SEQUENCE [LARGE SCALE GENOMIC DNA]</scope>
    <source>
        <strain evidence="2 3">FAM 20833</strain>
    </source>
</reference>
<evidence type="ECO:0000256" key="1">
    <source>
        <dbReference type="SAM" id="Phobius"/>
    </source>
</evidence>
<keyword evidence="1" id="KW-0472">Membrane</keyword>
<dbReference type="EMBL" id="VBTJ01000002">
    <property type="protein sequence ID" value="TLP89568.1"/>
    <property type="molecule type" value="Genomic_DNA"/>
</dbReference>
<protein>
    <submittedName>
        <fullName evidence="2">Type I toxin-antitoxin system Fst family toxin</fullName>
    </submittedName>
</protein>
<gene>
    <name evidence="2" type="ORF">FEZ53_08845</name>
</gene>
<keyword evidence="1" id="KW-1133">Transmembrane helix</keyword>
<dbReference type="Proteomes" id="UP000307747">
    <property type="component" value="Unassembled WGS sequence"/>
</dbReference>
<name>A0A5R9B0X3_STAXY</name>
<comment type="caution">
    <text evidence="2">The sequence shown here is derived from an EMBL/GenBank/DDBJ whole genome shotgun (WGS) entry which is preliminary data.</text>
</comment>
<organism evidence="2 3">
    <name type="scientific">Staphylococcus xylosus</name>
    <dbReference type="NCBI Taxonomy" id="1288"/>
    <lineage>
        <taxon>Bacteria</taxon>
        <taxon>Bacillati</taxon>
        <taxon>Bacillota</taxon>
        <taxon>Bacilli</taxon>
        <taxon>Bacillales</taxon>
        <taxon>Staphylococcaceae</taxon>
        <taxon>Staphylococcus</taxon>
    </lineage>
</organism>
<dbReference type="GeneID" id="300272379"/>
<dbReference type="RefSeq" id="WP_107540727.1">
    <property type="nucleotide sequence ID" value="NZ_CABIVW010000009.1"/>
</dbReference>
<dbReference type="AlphaFoldDB" id="A0A5R9B0X3"/>
<feature type="transmembrane region" description="Helical" evidence="1">
    <location>
        <begin position="6"/>
        <end position="24"/>
    </location>
</feature>